<dbReference type="NCBIfam" id="NF040570">
    <property type="entry name" value="guided_TnpB"/>
    <property type="match status" value="1"/>
</dbReference>
<keyword evidence="5" id="KW-0233">DNA recombination</keyword>
<dbReference type="GO" id="GO:0006310">
    <property type="term" value="P:DNA recombination"/>
    <property type="evidence" value="ECO:0007669"/>
    <property type="project" value="UniProtKB-KW"/>
</dbReference>
<evidence type="ECO:0000256" key="3">
    <source>
        <dbReference type="ARBA" id="ARBA00022578"/>
    </source>
</evidence>
<evidence type="ECO:0000313" key="8">
    <source>
        <dbReference type="EMBL" id="GFP31909.1"/>
    </source>
</evidence>
<evidence type="ECO:0000259" key="6">
    <source>
        <dbReference type="Pfam" id="PF01385"/>
    </source>
</evidence>
<evidence type="ECO:0000256" key="4">
    <source>
        <dbReference type="ARBA" id="ARBA00023125"/>
    </source>
</evidence>
<dbReference type="EMBL" id="BLSA01000014">
    <property type="protein sequence ID" value="GFP31909.1"/>
    <property type="molecule type" value="Genomic_DNA"/>
</dbReference>
<dbReference type="PANTHER" id="PTHR30405">
    <property type="entry name" value="TRANSPOSASE"/>
    <property type="match status" value="1"/>
</dbReference>
<name>A0A6V8PGT9_9ACTN</name>
<dbReference type="GO" id="GO:0003677">
    <property type="term" value="F:DNA binding"/>
    <property type="evidence" value="ECO:0007669"/>
    <property type="project" value="UniProtKB-KW"/>
</dbReference>
<dbReference type="Proteomes" id="UP000568877">
    <property type="component" value="Unassembled WGS sequence"/>
</dbReference>
<proteinExistence type="inferred from homology"/>
<evidence type="ECO:0000256" key="2">
    <source>
        <dbReference type="ARBA" id="ARBA00011044"/>
    </source>
</evidence>
<dbReference type="PANTHER" id="PTHR30405:SF25">
    <property type="entry name" value="RNA-GUIDED DNA ENDONUCLEASE INSQ-RELATED"/>
    <property type="match status" value="1"/>
</dbReference>
<protein>
    <submittedName>
        <fullName evidence="8">Putative transposase</fullName>
    </submittedName>
</protein>
<evidence type="ECO:0000256" key="1">
    <source>
        <dbReference type="ARBA" id="ARBA00008761"/>
    </source>
</evidence>
<evidence type="ECO:0000256" key="5">
    <source>
        <dbReference type="ARBA" id="ARBA00023172"/>
    </source>
</evidence>
<dbReference type="InterPro" id="IPR001959">
    <property type="entry name" value="Transposase"/>
</dbReference>
<comment type="similarity">
    <text evidence="2">In the N-terminal section; belongs to the transposase 2 family.</text>
</comment>
<comment type="caution">
    <text evidence="8">The sequence shown here is derived from an EMBL/GenBank/DDBJ whole genome shotgun (WGS) entry which is preliminary data.</text>
</comment>
<feature type="domain" description="Cas12f1-like TNB" evidence="7">
    <location>
        <begin position="125"/>
        <end position="190"/>
    </location>
</feature>
<dbReference type="GO" id="GO:0032196">
    <property type="term" value="P:transposition"/>
    <property type="evidence" value="ECO:0007669"/>
    <property type="project" value="UniProtKB-KW"/>
</dbReference>
<reference evidence="8 9" key="1">
    <citation type="journal article" date="2020" name="Front. Microbiol.">
        <title>Single-cell genomics of novel Actinobacteria with the Wood-Ljungdahl pathway discovered in a serpentinizing system.</title>
        <authorList>
            <person name="Merino N."/>
            <person name="Kawai M."/>
            <person name="Boyd E.S."/>
            <person name="Colman D.R."/>
            <person name="McGlynn S.E."/>
            <person name="Nealson K.H."/>
            <person name="Kurokawa K."/>
            <person name="Hongoh Y."/>
        </authorList>
    </citation>
    <scope>NUCLEOTIDE SEQUENCE [LARGE SCALE GENOMIC DNA]</scope>
    <source>
        <strain evidence="8 9">S42</strain>
    </source>
</reference>
<dbReference type="InterPro" id="IPR051399">
    <property type="entry name" value="RNA-guided_DNA_endo/Transpos"/>
</dbReference>
<evidence type="ECO:0000259" key="7">
    <source>
        <dbReference type="Pfam" id="PF07282"/>
    </source>
</evidence>
<dbReference type="InterPro" id="IPR010095">
    <property type="entry name" value="Cas12f1-like_TNB"/>
</dbReference>
<keyword evidence="4" id="KW-0238">DNA-binding</keyword>
<dbReference type="Pfam" id="PF01385">
    <property type="entry name" value="OrfB_IS605"/>
    <property type="match status" value="1"/>
</dbReference>
<organism evidence="8 9">
    <name type="scientific">Candidatus Hakubella thermalkaliphila</name>
    <dbReference type="NCBI Taxonomy" id="2754717"/>
    <lineage>
        <taxon>Bacteria</taxon>
        <taxon>Bacillati</taxon>
        <taxon>Actinomycetota</taxon>
        <taxon>Actinomycetota incertae sedis</taxon>
        <taxon>Candidatus Hakubellales</taxon>
        <taxon>Candidatus Hakubellaceae</taxon>
        <taxon>Candidatus Hakubella</taxon>
    </lineage>
</organism>
<dbReference type="AlphaFoldDB" id="A0A6V8PGT9"/>
<feature type="domain" description="Probable transposase IS891/IS1136/IS1341" evidence="6">
    <location>
        <begin position="7"/>
        <end position="112"/>
    </location>
</feature>
<gene>
    <name evidence="8" type="ORF">HKBW3S42_00215</name>
</gene>
<dbReference type="NCBIfam" id="TIGR01766">
    <property type="entry name" value="IS200/IS605 family accessory protein TnpB-like domain"/>
    <property type="match status" value="1"/>
</dbReference>
<comment type="similarity">
    <text evidence="1">In the C-terminal section; belongs to the transposase 35 family.</text>
</comment>
<sequence>MVETEPKLLPKTGKEIGIDMGLQAFLTTSDGQQVEAPKYFRSSERQLAKAQRRLSRRKKGSNRRKKARLLVAKAHERITNQRLDFCHKVTCSLVQRYDGFFAENLNIKGMVRHRYLSKSVSDAAWGMFLSILKSKAENAGRRYREVSPNGTSQRCSGCGETVKKSLSTRIHRCPFCGLLLDRDINAAINIQRLGRSLQGGAATATPLN</sequence>
<accession>A0A6V8PGT9</accession>
<dbReference type="Pfam" id="PF07282">
    <property type="entry name" value="Cas12f1-like_TNB"/>
    <property type="match status" value="1"/>
</dbReference>
<keyword evidence="3" id="KW-0815">Transposition</keyword>
<evidence type="ECO:0000313" key="9">
    <source>
        <dbReference type="Proteomes" id="UP000568877"/>
    </source>
</evidence>